<dbReference type="GO" id="GO:0005634">
    <property type="term" value="C:nucleus"/>
    <property type="evidence" value="ECO:0007669"/>
    <property type="project" value="UniProtKB-SubCell"/>
</dbReference>
<dbReference type="PANTHER" id="PTHR12802">
    <property type="entry name" value="SWI/SNF COMPLEX-RELATED"/>
    <property type="match status" value="1"/>
</dbReference>
<feature type="compositionally biased region" description="Low complexity" evidence="11">
    <location>
        <begin position="39"/>
        <end position="48"/>
    </location>
</feature>
<feature type="compositionally biased region" description="Basic residues" evidence="11">
    <location>
        <begin position="24"/>
        <end position="35"/>
    </location>
</feature>
<evidence type="ECO:0000256" key="9">
    <source>
        <dbReference type="ARBA" id="ARBA00023242"/>
    </source>
</evidence>
<feature type="region of interest" description="Disordered" evidence="11">
    <location>
        <begin position="416"/>
        <end position="437"/>
    </location>
</feature>
<dbReference type="Gene3D" id="3.30.60.90">
    <property type="match status" value="1"/>
</dbReference>
<dbReference type="InterPro" id="IPR036388">
    <property type="entry name" value="WH-like_DNA-bd_sf"/>
</dbReference>
<dbReference type="InterPro" id="IPR009057">
    <property type="entry name" value="Homeodomain-like_sf"/>
</dbReference>
<evidence type="ECO:0000259" key="15">
    <source>
        <dbReference type="PROSITE" id="PS51293"/>
    </source>
</evidence>
<dbReference type="EMBL" id="GGEC01049157">
    <property type="protein sequence ID" value="MBX29641.1"/>
    <property type="molecule type" value="Transcribed_RNA"/>
</dbReference>
<feature type="domain" description="Myb-like" evidence="12">
    <location>
        <begin position="349"/>
        <end position="399"/>
    </location>
</feature>
<dbReference type="PROSITE" id="PS51293">
    <property type="entry name" value="SANT"/>
    <property type="match status" value="1"/>
</dbReference>
<evidence type="ECO:0000256" key="11">
    <source>
        <dbReference type="SAM" id="MobiDB-lite"/>
    </source>
</evidence>
<evidence type="ECO:0000259" key="16">
    <source>
        <dbReference type="PROSITE" id="PS51294"/>
    </source>
</evidence>
<evidence type="ECO:0000313" key="17">
    <source>
        <dbReference type="EMBL" id="MBX29641.1"/>
    </source>
</evidence>
<dbReference type="InterPro" id="IPR017884">
    <property type="entry name" value="SANT_dom"/>
</dbReference>
<feature type="domain" description="ZZ-type" evidence="13">
    <location>
        <begin position="295"/>
        <end position="349"/>
    </location>
</feature>
<keyword evidence="2" id="KW-0217">Developmental protein</keyword>
<comment type="subcellular location">
    <subcellularLocation>
        <location evidence="1">Nucleus</location>
    </subcellularLocation>
</comment>
<dbReference type="PROSITE" id="PS50090">
    <property type="entry name" value="MYB_LIKE"/>
    <property type="match status" value="1"/>
</dbReference>
<evidence type="ECO:0000256" key="4">
    <source>
        <dbReference type="ARBA" id="ARBA00022771"/>
    </source>
</evidence>
<feature type="domain" description="HTH myb-type" evidence="16">
    <location>
        <begin position="349"/>
        <end position="403"/>
    </location>
</feature>
<dbReference type="CDD" id="cd00167">
    <property type="entry name" value="SANT"/>
    <property type="match status" value="1"/>
</dbReference>
<evidence type="ECO:0000256" key="1">
    <source>
        <dbReference type="ARBA" id="ARBA00004123"/>
    </source>
</evidence>
<proteinExistence type="predicted"/>
<name>A0A2P2MHD5_RHIMU</name>
<keyword evidence="4 10" id="KW-0863">Zinc-finger</keyword>
<dbReference type="SMART" id="SM00717">
    <property type="entry name" value="SANT"/>
    <property type="match status" value="1"/>
</dbReference>
<dbReference type="InterPro" id="IPR041984">
    <property type="entry name" value="Rsc8/Ssr1/Ssr2_ZZ"/>
</dbReference>
<dbReference type="Pfam" id="PF00569">
    <property type="entry name" value="ZZ"/>
    <property type="match status" value="1"/>
</dbReference>
<keyword evidence="8" id="KW-0804">Transcription</keyword>
<dbReference type="GO" id="GO:0003677">
    <property type="term" value="F:DNA binding"/>
    <property type="evidence" value="ECO:0007669"/>
    <property type="project" value="UniProtKB-KW"/>
</dbReference>
<keyword evidence="7 17" id="KW-0238">DNA-binding</keyword>
<reference evidence="17" key="1">
    <citation type="submission" date="2018-02" db="EMBL/GenBank/DDBJ databases">
        <title>Rhizophora mucronata_Transcriptome.</title>
        <authorList>
            <person name="Meera S.P."/>
            <person name="Sreeshan A."/>
            <person name="Augustine A."/>
        </authorList>
    </citation>
    <scope>NUCLEOTIDE SEQUENCE</scope>
    <source>
        <tissue evidence="17">Leaf</tissue>
    </source>
</reference>
<dbReference type="GO" id="GO:0008270">
    <property type="term" value="F:zinc ion binding"/>
    <property type="evidence" value="ECO:0007669"/>
    <property type="project" value="UniProtKB-KW"/>
</dbReference>
<evidence type="ECO:0000256" key="2">
    <source>
        <dbReference type="ARBA" id="ARBA00022473"/>
    </source>
</evidence>
<evidence type="ECO:0000256" key="3">
    <source>
        <dbReference type="ARBA" id="ARBA00022723"/>
    </source>
</evidence>
<dbReference type="SUPFAM" id="SSF57850">
    <property type="entry name" value="RING/U-box"/>
    <property type="match status" value="1"/>
</dbReference>
<dbReference type="InterPro" id="IPR000433">
    <property type="entry name" value="Znf_ZZ"/>
</dbReference>
<evidence type="ECO:0000256" key="8">
    <source>
        <dbReference type="ARBA" id="ARBA00023163"/>
    </source>
</evidence>
<protein>
    <submittedName>
        <fullName evidence="17">DNA-binding family protein</fullName>
    </submittedName>
</protein>
<accession>A0A2P2MHD5</accession>
<dbReference type="InterPro" id="IPR001005">
    <property type="entry name" value="SANT/Myb"/>
</dbReference>
<feature type="region of interest" description="Disordered" evidence="11">
    <location>
        <begin position="1"/>
        <end position="78"/>
    </location>
</feature>
<dbReference type="InterPro" id="IPR017930">
    <property type="entry name" value="Myb_dom"/>
</dbReference>
<dbReference type="Gene3D" id="1.10.10.60">
    <property type="entry name" value="Homeodomain-like"/>
    <property type="match status" value="1"/>
</dbReference>
<sequence length="542" mass="58992">MEDKPTASIAAVAESPASSEPASSRRRAGGQKRKANAISTSNSSSTPSKRLTREKAAIGHAPNHNGPLTRARQTPNNSPYSAAAYTANMKLEESVAAVAPDNAKAPEEDEGSKLAELEAAIEAEIEAIRSRDTNAHVVPSHCGWFSWTKVHPLEERALPSFFNSKFQTRTPEVYVEIRNWIVKKFHANPNALIELKDLSELEVGDLDARQEVLEFLDFWGLINFHPFPQIDSAASAKDDEAAKKDSLLEKLFRFEAIQPCLPVVPKPNITMPAATSGLFPDSSIAEDLARPEGPAVGYHCNSCSTDCSRKLYHCQKQADYDLCVDCFNNGKFGSDMSSSDFILMEPAEAPGASGGNWTDQETLLLLEALELYKENWNEIAEHVATKTKAQCILHFIQMPIEDAFFDCREEIDGCPQETLDPATSTDEGSGSKVVPEVNDGKIGAKEDQPLISLTEGSKQDVGEAKNCDETSKCDNVCEVMTGQGISKSEAMSERKASEDIGKNFVLKALTEAFEAVGYIPTPERQPSFAEAGNPVMALVSSL</sequence>
<evidence type="ECO:0000259" key="12">
    <source>
        <dbReference type="PROSITE" id="PS50090"/>
    </source>
</evidence>
<dbReference type="SUPFAM" id="SSF46689">
    <property type="entry name" value="Homeodomain-like"/>
    <property type="match status" value="2"/>
</dbReference>
<dbReference type="SMART" id="SM00291">
    <property type="entry name" value="ZnF_ZZ"/>
    <property type="match status" value="1"/>
</dbReference>
<dbReference type="PANTHER" id="PTHR12802:SF41">
    <property type="entry name" value="BRAHMA ASSOCIATED PROTEIN 155 KDA"/>
    <property type="match status" value="1"/>
</dbReference>
<dbReference type="PROSITE" id="PS50135">
    <property type="entry name" value="ZF_ZZ_2"/>
    <property type="match status" value="1"/>
</dbReference>
<evidence type="ECO:0000256" key="6">
    <source>
        <dbReference type="ARBA" id="ARBA00023015"/>
    </source>
</evidence>
<dbReference type="PROSITE" id="PS51294">
    <property type="entry name" value="HTH_MYB"/>
    <property type="match status" value="1"/>
</dbReference>
<keyword evidence="3" id="KW-0479">Metal-binding</keyword>
<keyword evidence="5" id="KW-0862">Zinc</keyword>
<evidence type="ECO:0000259" key="13">
    <source>
        <dbReference type="PROSITE" id="PS50135"/>
    </source>
</evidence>
<evidence type="ECO:0000256" key="7">
    <source>
        <dbReference type="ARBA" id="ARBA00023125"/>
    </source>
</evidence>
<feature type="compositionally biased region" description="Low complexity" evidence="11">
    <location>
        <begin position="7"/>
        <end position="22"/>
    </location>
</feature>
<dbReference type="CDD" id="cd02336">
    <property type="entry name" value="ZZ_RSC8"/>
    <property type="match status" value="1"/>
</dbReference>
<evidence type="ECO:0000259" key="14">
    <source>
        <dbReference type="PROSITE" id="PS50934"/>
    </source>
</evidence>
<evidence type="ECO:0000256" key="5">
    <source>
        <dbReference type="ARBA" id="ARBA00022833"/>
    </source>
</evidence>
<dbReference type="PROSITE" id="PS50934">
    <property type="entry name" value="SWIRM"/>
    <property type="match status" value="1"/>
</dbReference>
<dbReference type="InterPro" id="IPR043145">
    <property type="entry name" value="Znf_ZZ_sf"/>
</dbReference>
<organism evidence="17">
    <name type="scientific">Rhizophora mucronata</name>
    <name type="common">Asiatic mangrove</name>
    <dbReference type="NCBI Taxonomy" id="61149"/>
    <lineage>
        <taxon>Eukaryota</taxon>
        <taxon>Viridiplantae</taxon>
        <taxon>Streptophyta</taxon>
        <taxon>Embryophyta</taxon>
        <taxon>Tracheophyta</taxon>
        <taxon>Spermatophyta</taxon>
        <taxon>Magnoliopsida</taxon>
        <taxon>eudicotyledons</taxon>
        <taxon>Gunneridae</taxon>
        <taxon>Pentapetalae</taxon>
        <taxon>rosids</taxon>
        <taxon>fabids</taxon>
        <taxon>Malpighiales</taxon>
        <taxon>Rhizophoraceae</taxon>
        <taxon>Rhizophora</taxon>
    </lineage>
</organism>
<keyword evidence="6" id="KW-0805">Transcription regulation</keyword>
<feature type="domain" description="SANT" evidence="15">
    <location>
        <begin position="352"/>
        <end position="403"/>
    </location>
</feature>
<dbReference type="Pfam" id="PF04433">
    <property type="entry name" value="SWIRM"/>
    <property type="match status" value="1"/>
</dbReference>
<keyword evidence="9" id="KW-0539">Nucleus</keyword>
<dbReference type="InterPro" id="IPR007526">
    <property type="entry name" value="SWIRM"/>
</dbReference>
<dbReference type="FunFam" id="1.10.10.60:FF:000014">
    <property type="entry name" value="SWI/SNF complex subunit SMARCC2 isoform C"/>
    <property type="match status" value="1"/>
</dbReference>
<feature type="domain" description="SWIRM" evidence="14">
    <location>
        <begin position="136"/>
        <end position="233"/>
    </location>
</feature>
<evidence type="ECO:0000256" key="10">
    <source>
        <dbReference type="PROSITE-ProRule" id="PRU00228"/>
    </source>
</evidence>
<dbReference type="Gene3D" id="1.10.10.10">
    <property type="entry name" value="Winged helix-like DNA-binding domain superfamily/Winged helix DNA-binding domain"/>
    <property type="match status" value="1"/>
</dbReference>
<dbReference type="AlphaFoldDB" id="A0A2P2MHD5"/>
<dbReference type="Pfam" id="PF00249">
    <property type="entry name" value="Myb_DNA-binding"/>
    <property type="match status" value="1"/>
</dbReference>